<proteinExistence type="predicted"/>
<evidence type="ECO:0000256" key="5">
    <source>
        <dbReference type="ARBA" id="ARBA00022741"/>
    </source>
</evidence>
<dbReference type="SMART" id="SM00382">
    <property type="entry name" value="AAA"/>
    <property type="match status" value="1"/>
</dbReference>
<dbReference type="RefSeq" id="WP_137640737.1">
    <property type="nucleotide sequence ID" value="NZ_BJDK01000026.1"/>
</dbReference>
<evidence type="ECO:0000256" key="2">
    <source>
        <dbReference type="ARBA" id="ARBA00022448"/>
    </source>
</evidence>
<dbReference type="EMBL" id="JBHSSD010000033">
    <property type="protein sequence ID" value="MFC6164408.1"/>
    <property type="molecule type" value="Genomic_DNA"/>
</dbReference>
<dbReference type="Gene3D" id="3.40.50.300">
    <property type="entry name" value="P-loop containing nucleotide triphosphate hydrolases"/>
    <property type="match status" value="1"/>
</dbReference>
<keyword evidence="2" id="KW-0813">Transport</keyword>
<name>A0ABW1R8E1_9LACO</name>
<evidence type="ECO:0000313" key="11">
    <source>
        <dbReference type="EMBL" id="MFC6164408.1"/>
    </source>
</evidence>
<dbReference type="InterPro" id="IPR027417">
    <property type="entry name" value="P-loop_NTPase"/>
</dbReference>
<evidence type="ECO:0000256" key="7">
    <source>
        <dbReference type="ARBA" id="ARBA00023004"/>
    </source>
</evidence>
<keyword evidence="7" id="KW-0408">Iron</keyword>
<gene>
    <name evidence="11" type="ORF">ACFP3T_06985</name>
</gene>
<dbReference type="PROSITE" id="PS00211">
    <property type="entry name" value="ABC_TRANSPORTER_1"/>
    <property type="match status" value="1"/>
</dbReference>
<keyword evidence="12" id="KW-1185">Reference proteome</keyword>
<comment type="subcellular location">
    <subcellularLocation>
        <location evidence="1">Cell membrane</location>
        <topology evidence="1">Peripheral membrane protein</topology>
    </subcellularLocation>
</comment>
<keyword evidence="8" id="KW-0406">Ion transport</keyword>
<evidence type="ECO:0000259" key="10">
    <source>
        <dbReference type="PROSITE" id="PS50893"/>
    </source>
</evidence>
<dbReference type="Proteomes" id="UP001596253">
    <property type="component" value="Unassembled WGS sequence"/>
</dbReference>
<evidence type="ECO:0000256" key="6">
    <source>
        <dbReference type="ARBA" id="ARBA00022840"/>
    </source>
</evidence>
<keyword evidence="5" id="KW-0547">Nucleotide-binding</keyword>
<dbReference type="InterPro" id="IPR017871">
    <property type="entry name" value="ABC_transporter-like_CS"/>
</dbReference>
<evidence type="ECO:0000313" key="12">
    <source>
        <dbReference type="Proteomes" id="UP001596253"/>
    </source>
</evidence>
<evidence type="ECO:0000256" key="1">
    <source>
        <dbReference type="ARBA" id="ARBA00004202"/>
    </source>
</evidence>
<dbReference type="PROSITE" id="PS50893">
    <property type="entry name" value="ABC_TRANSPORTER_2"/>
    <property type="match status" value="1"/>
</dbReference>
<comment type="caution">
    <text evidence="11">The sequence shown here is derived from an EMBL/GenBank/DDBJ whole genome shotgun (WGS) entry which is preliminary data.</text>
</comment>
<evidence type="ECO:0000256" key="9">
    <source>
        <dbReference type="ARBA" id="ARBA00023136"/>
    </source>
</evidence>
<accession>A0ABW1R8E1</accession>
<keyword evidence="9" id="KW-0472">Membrane</keyword>
<dbReference type="PANTHER" id="PTHR42771">
    <property type="entry name" value="IRON(3+)-HYDROXAMATE IMPORT ATP-BINDING PROTEIN FHUC"/>
    <property type="match status" value="1"/>
</dbReference>
<keyword evidence="4" id="KW-0410">Iron transport</keyword>
<dbReference type="GO" id="GO:0005524">
    <property type="term" value="F:ATP binding"/>
    <property type="evidence" value="ECO:0007669"/>
    <property type="project" value="UniProtKB-KW"/>
</dbReference>
<keyword evidence="6 11" id="KW-0067">ATP-binding</keyword>
<dbReference type="PANTHER" id="PTHR42771:SF2">
    <property type="entry name" value="IRON(3+)-HYDROXAMATE IMPORT ATP-BINDING PROTEIN FHUC"/>
    <property type="match status" value="1"/>
</dbReference>
<evidence type="ECO:0000256" key="8">
    <source>
        <dbReference type="ARBA" id="ARBA00023065"/>
    </source>
</evidence>
<feature type="domain" description="ABC transporter" evidence="10">
    <location>
        <begin position="4"/>
        <end position="240"/>
    </location>
</feature>
<dbReference type="CDD" id="cd03214">
    <property type="entry name" value="ABC_Iron-Siderophores_B12_Hemin"/>
    <property type="match status" value="1"/>
</dbReference>
<reference evidence="12" key="1">
    <citation type="journal article" date="2019" name="Int. J. Syst. Evol. Microbiol.">
        <title>The Global Catalogue of Microorganisms (GCM) 10K type strain sequencing project: providing services to taxonomists for standard genome sequencing and annotation.</title>
        <authorList>
            <consortium name="The Broad Institute Genomics Platform"/>
            <consortium name="The Broad Institute Genome Sequencing Center for Infectious Disease"/>
            <person name="Wu L."/>
            <person name="Ma J."/>
        </authorList>
    </citation>
    <scope>NUCLEOTIDE SEQUENCE [LARGE SCALE GENOMIC DNA]</scope>
    <source>
        <strain evidence="12">CCM 8932</strain>
    </source>
</reference>
<dbReference type="InterPro" id="IPR051535">
    <property type="entry name" value="Siderophore_ABC-ATPase"/>
</dbReference>
<organism evidence="11 12">
    <name type="scientific">Lactiplantibacillus dongliensis</name>
    <dbReference type="NCBI Taxonomy" id="2559919"/>
    <lineage>
        <taxon>Bacteria</taxon>
        <taxon>Bacillati</taxon>
        <taxon>Bacillota</taxon>
        <taxon>Bacilli</taxon>
        <taxon>Lactobacillales</taxon>
        <taxon>Lactobacillaceae</taxon>
        <taxon>Lactiplantibacillus</taxon>
    </lineage>
</organism>
<protein>
    <submittedName>
        <fullName evidence="11">ABC transporter ATP-binding protein</fullName>
    </submittedName>
</protein>
<evidence type="ECO:0000256" key="4">
    <source>
        <dbReference type="ARBA" id="ARBA00022496"/>
    </source>
</evidence>
<dbReference type="SUPFAM" id="SSF52540">
    <property type="entry name" value="P-loop containing nucleoside triphosphate hydrolases"/>
    <property type="match status" value="1"/>
</dbReference>
<sequence>MNLIETKAVSIGYAQKTIVDQLSIQIPKGKITTLIGPNGSGKSTIIRALAHLLTPTTGAILLDQQNIQTIKAKALAKKLAVLPQTNATASDLTVDELVSFGRLPYRRPLAGLTATDHQKIEWALTQAKLQDLRHRALSTLSGGQRQRAWIAMAIAQDTETIILDEPTTYLDLTHQLDVMVLIKQLNQQAHRTIIMALHDLNHAARFSDQLIAIKAGQVQIQGDVNTVMTAANLRHIFQIDAELVDYHGTPLILTYNHCAPTVGDSV</sequence>
<evidence type="ECO:0000256" key="3">
    <source>
        <dbReference type="ARBA" id="ARBA00022475"/>
    </source>
</evidence>
<dbReference type="InterPro" id="IPR003593">
    <property type="entry name" value="AAA+_ATPase"/>
</dbReference>
<dbReference type="Pfam" id="PF00005">
    <property type="entry name" value="ABC_tran"/>
    <property type="match status" value="1"/>
</dbReference>
<keyword evidence="3" id="KW-1003">Cell membrane</keyword>
<dbReference type="InterPro" id="IPR003439">
    <property type="entry name" value="ABC_transporter-like_ATP-bd"/>
</dbReference>